<proteinExistence type="predicted"/>
<evidence type="ECO:0008006" key="3">
    <source>
        <dbReference type="Google" id="ProtNLM"/>
    </source>
</evidence>
<name>A0ABD3A6Y4_9GENT</name>
<accession>A0ABD3A6Y4</accession>
<dbReference type="EMBL" id="JBJUIK010000005">
    <property type="protein sequence ID" value="KAL3527472.1"/>
    <property type="molecule type" value="Genomic_DNA"/>
</dbReference>
<dbReference type="AlphaFoldDB" id="A0ABD3A6Y4"/>
<dbReference type="Proteomes" id="UP001630127">
    <property type="component" value="Unassembled WGS sequence"/>
</dbReference>
<gene>
    <name evidence="1" type="ORF">ACH5RR_012128</name>
</gene>
<keyword evidence="2" id="KW-1185">Reference proteome</keyword>
<comment type="caution">
    <text evidence="1">The sequence shown here is derived from an EMBL/GenBank/DDBJ whole genome shotgun (WGS) entry which is preliminary data.</text>
</comment>
<protein>
    <recommendedName>
        <fullName evidence="3">Reverse transcriptase</fullName>
    </recommendedName>
</protein>
<evidence type="ECO:0000313" key="2">
    <source>
        <dbReference type="Proteomes" id="UP001630127"/>
    </source>
</evidence>
<evidence type="ECO:0000313" key="1">
    <source>
        <dbReference type="EMBL" id="KAL3527472.1"/>
    </source>
</evidence>
<organism evidence="1 2">
    <name type="scientific">Cinchona calisaya</name>
    <dbReference type="NCBI Taxonomy" id="153742"/>
    <lineage>
        <taxon>Eukaryota</taxon>
        <taxon>Viridiplantae</taxon>
        <taxon>Streptophyta</taxon>
        <taxon>Embryophyta</taxon>
        <taxon>Tracheophyta</taxon>
        <taxon>Spermatophyta</taxon>
        <taxon>Magnoliopsida</taxon>
        <taxon>eudicotyledons</taxon>
        <taxon>Gunneridae</taxon>
        <taxon>Pentapetalae</taxon>
        <taxon>asterids</taxon>
        <taxon>lamiids</taxon>
        <taxon>Gentianales</taxon>
        <taxon>Rubiaceae</taxon>
        <taxon>Cinchonoideae</taxon>
        <taxon>Cinchoneae</taxon>
        <taxon>Cinchona</taxon>
    </lineage>
</organism>
<reference evidence="1 2" key="1">
    <citation type="submission" date="2024-11" db="EMBL/GenBank/DDBJ databases">
        <title>A near-complete genome assembly of Cinchona calisaya.</title>
        <authorList>
            <person name="Lian D.C."/>
            <person name="Zhao X.W."/>
            <person name="Wei L."/>
        </authorList>
    </citation>
    <scope>NUCLEOTIDE SEQUENCE [LARGE SCALE GENOMIC DNA]</scope>
    <source>
        <tissue evidence="1">Nenye</tissue>
    </source>
</reference>
<sequence length="128" mass="14658">MKGIKRVCGVEGFPMEEAIDETSLMRTGKPGEENKGKTNAFFFFSPGKRGTDDVILIQELTFKLKHFKGVEDACAIKLDLEKVYDKLEWSFPYQTLLFFNFPLKHIRIVMACISFYRVAILHNGSLTD</sequence>